<reference evidence="2" key="1">
    <citation type="journal article" date="2021" name="Microb. Physiol.">
        <title>Proteogenomic Insights into the Physiology of Marine, Sulfate-Reducing, Filamentous Desulfonema limicola and Desulfonema magnum.</title>
        <authorList>
            <person name="Schnaars V."/>
            <person name="Wohlbrand L."/>
            <person name="Scheve S."/>
            <person name="Hinrichs C."/>
            <person name="Reinhardt R."/>
            <person name="Rabus R."/>
        </authorList>
    </citation>
    <scope>NUCLEOTIDE SEQUENCE</scope>
    <source>
        <strain evidence="2">5ac10</strain>
    </source>
</reference>
<name>A0A975GGL3_9BACT</name>
<dbReference type="GO" id="GO:0004177">
    <property type="term" value="F:aminopeptidase activity"/>
    <property type="evidence" value="ECO:0007669"/>
    <property type="project" value="UniProtKB-KW"/>
</dbReference>
<sequence>MAPPEIESIQEEVSFSSDDFLLKGTLHLPKNIEEPPVVVGSHGLFSSSHSPKQVELARACNAQGIAFFRFDHRGCGESEGKFKEVTSLNSRCADLKNAVNFIRERKELGSKTGLFGSSMGGAVCLFYAKQAGGVDAVIINAAPLRGEPIIKALQEEGDEKKAFSSLNLQFNISEKIAGINRILIFHGDSDKIISPSEAHRIYQKAVMPKRLIMLKNGDHEMSLKENQEKFIRESVLWYKSMFKEENIWMRQ</sequence>
<dbReference type="Gene3D" id="3.40.50.1820">
    <property type="entry name" value="alpha/beta hydrolase"/>
    <property type="match status" value="1"/>
</dbReference>
<accession>A0A975GGL3</accession>
<organism evidence="2 3">
    <name type="scientific">Desulfonema limicola</name>
    <dbReference type="NCBI Taxonomy" id="45656"/>
    <lineage>
        <taxon>Bacteria</taxon>
        <taxon>Pseudomonadati</taxon>
        <taxon>Thermodesulfobacteriota</taxon>
        <taxon>Desulfobacteria</taxon>
        <taxon>Desulfobacterales</taxon>
        <taxon>Desulfococcaceae</taxon>
        <taxon>Desulfonema</taxon>
    </lineage>
</organism>
<dbReference type="EMBL" id="CP061799">
    <property type="protein sequence ID" value="QTA80368.1"/>
    <property type="molecule type" value="Genomic_DNA"/>
</dbReference>
<keyword evidence="2" id="KW-0031">Aminopeptidase</keyword>
<dbReference type="Proteomes" id="UP000663720">
    <property type="component" value="Chromosome"/>
</dbReference>
<evidence type="ECO:0000259" key="1">
    <source>
        <dbReference type="Pfam" id="PF12146"/>
    </source>
</evidence>
<proteinExistence type="predicted"/>
<gene>
    <name evidence="2" type="ORF">dnl_26680</name>
</gene>
<feature type="domain" description="Serine aminopeptidase S33" evidence="1">
    <location>
        <begin position="37"/>
        <end position="148"/>
    </location>
</feature>
<dbReference type="InterPro" id="IPR029058">
    <property type="entry name" value="AB_hydrolase_fold"/>
</dbReference>
<dbReference type="SUPFAM" id="SSF53474">
    <property type="entry name" value="alpha/beta-Hydrolases"/>
    <property type="match status" value="1"/>
</dbReference>
<dbReference type="KEGG" id="dli:dnl_26680"/>
<evidence type="ECO:0000313" key="2">
    <source>
        <dbReference type="EMBL" id="QTA80368.1"/>
    </source>
</evidence>
<dbReference type="InterPro" id="IPR051044">
    <property type="entry name" value="MAG_DAG_Lipase"/>
</dbReference>
<dbReference type="AlphaFoldDB" id="A0A975GGL3"/>
<dbReference type="InterPro" id="IPR022742">
    <property type="entry name" value="Hydrolase_4"/>
</dbReference>
<keyword evidence="2" id="KW-0645">Protease</keyword>
<evidence type="ECO:0000313" key="3">
    <source>
        <dbReference type="Proteomes" id="UP000663720"/>
    </source>
</evidence>
<keyword evidence="2" id="KW-0378">Hydrolase</keyword>
<protein>
    <submittedName>
        <fullName evidence="2">Serine aminopeptidase, S33-type</fullName>
    </submittedName>
</protein>
<keyword evidence="3" id="KW-1185">Reference proteome</keyword>
<dbReference type="RefSeq" id="WP_207692022.1">
    <property type="nucleotide sequence ID" value="NZ_CP061799.1"/>
</dbReference>
<dbReference type="Pfam" id="PF12146">
    <property type="entry name" value="Hydrolase_4"/>
    <property type="match status" value="1"/>
</dbReference>
<dbReference type="PANTHER" id="PTHR11614">
    <property type="entry name" value="PHOSPHOLIPASE-RELATED"/>
    <property type="match status" value="1"/>
</dbReference>